<dbReference type="RefSeq" id="WP_058461056.1">
    <property type="nucleotide sequence ID" value="NZ_CAAAIY010000020.1"/>
</dbReference>
<reference evidence="2 3" key="1">
    <citation type="submission" date="2015-11" db="EMBL/GenBank/DDBJ databases">
        <title>Genomic analysis of 38 Legionella species identifies large and diverse effector repertoires.</title>
        <authorList>
            <person name="Burstein D."/>
            <person name="Amaro F."/>
            <person name="Zusman T."/>
            <person name="Lifshitz Z."/>
            <person name="Cohen O."/>
            <person name="Gilbert J.A."/>
            <person name="Pupko T."/>
            <person name="Shuman H.A."/>
            <person name="Segal G."/>
        </authorList>
    </citation>
    <scope>NUCLEOTIDE SEQUENCE [LARGE SCALE GENOMIC DNA]</scope>
    <source>
        <strain evidence="2 3">WIGA</strain>
    </source>
</reference>
<evidence type="ECO:0000313" key="2">
    <source>
        <dbReference type="EMBL" id="KTC66672.1"/>
    </source>
</evidence>
<dbReference type="InterPro" id="IPR051531">
    <property type="entry name" value="N-acetyltransferase"/>
</dbReference>
<dbReference type="OrthoDB" id="9801656at2"/>
<evidence type="ECO:0000313" key="3">
    <source>
        <dbReference type="Proteomes" id="UP000054695"/>
    </source>
</evidence>
<gene>
    <name evidence="2" type="ORF">Lboz_3567</name>
</gene>
<dbReference type="GO" id="GO:0016747">
    <property type="term" value="F:acyltransferase activity, transferring groups other than amino-acyl groups"/>
    <property type="evidence" value="ECO:0007669"/>
    <property type="project" value="InterPro"/>
</dbReference>
<comment type="caution">
    <text evidence="2">The sequence shown here is derived from an EMBL/GenBank/DDBJ whole genome shotgun (WGS) entry which is preliminary data.</text>
</comment>
<organism evidence="2 3">
    <name type="scientific">Legionella bozemanae</name>
    <name type="common">Fluoribacter bozemanae</name>
    <dbReference type="NCBI Taxonomy" id="447"/>
    <lineage>
        <taxon>Bacteria</taxon>
        <taxon>Pseudomonadati</taxon>
        <taxon>Pseudomonadota</taxon>
        <taxon>Gammaproteobacteria</taxon>
        <taxon>Legionellales</taxon>
        <taxon>Legionellaceae</taxon>
        <taxon>Legionella</taxon>
    </lineage>
</organism>
<evidence type="ECO:0000259" key="1">
    <source>
        <dbReference type="PROSITE" id="PS51186"/>
    </source>
</evidence>
<accession>A0A0W0R6K2</accession>
<sequence length="181" mass="20630">MKTNSVRKFDPNLKIETERLLLRPFTLEDLDCFSLICADPEVMRFIGTGKPLDRETVKQQMMSWIASYKEKGFGLLALTLKENKKLIGFCGLLQQTVDGELYIELGYRLEQNSWSKGIATEAAKAIRDYAFKQLGLANLISIIQIDNIASKKVAQKVGMGHLKRTYFKNVLVDIFYIKSNL</sequence>
<dbReference type="PROSITE" id="PS51186">
    <property type="entry name" value="GNAT"/>
    <property type="match status" value="1"/>
</dbReference>
<protein>
    <submittedName>
        <fullName evidence="2">Acetyltransferase</fullName>
    </submittedName>
</protein>
<dbReference type="Pfam" id="PF13302">
    <property type="entry name" value="Acetyltransf_3"/>
    <property type="match status" value="1"/>
</dbReference>
<dbReference type="AlphaFoldDB" id="A0A0W0R6K2"/>
<dbReference type="PATRIC" id="fig|447.4.peg.3824"/>
<name>A0A0W0R6K2_LEGBO</name>
<dbReference type="STRING" id="447.Lboz_3567"/>
<dbReference type="EMBL" id="LNXU01000060">
    <property type="protein sequence ID" value="KTC66672.1"/>
    <property type="molecule type" value="Genomic_DNA"/>
</dbReference>
<feature type="domain" description="N-acetyltransferase" evidence="1">
    <location>
        <begin position="20"/>
        <end position="181"/>
    </location>
</feature>
<dbReference type="PANTHER" id="PTHR43792:SF1">
    <property type="entry name" value="N-ACETYLTRANSFERASE DOMAIN-CONTAINING PROTEIN"/>
    <property type="match status" value="1"/>
</dbReference>
<dbReference type="InterPro" id="IPR016181">
    <property type="entry name" value="Acyl_CoA_acyltransferase"/>
</dbReference>
<dbReference type="PANTHER" id="PTHR43792">
    <property type="entry name" value="GNAT FAMILY, PUTATIVE (AFU_ORTHOLOGUE AFUA_3G00765)-RELATED-RELATED"/>
    <property type="match status" value="1"/>
</dbReference>
<proteinExistence type="predicted"/>
<keyword evidence="2" id="KW-0808">Transferase</keyword>
<keyword evidence="3" id="KW-1185">Reference proteome</keyword>
<dbReference type="Gene3D" id="3.40.630.30">
    <property type="match status" value="1"/>
</dbReference>
<dbReference type="SUPFAM" id="SSF55729">
    <property type="entry name" value="Acyl-CoA N-acyltransferases (Nat)"/>
    <property type="match status" value="1"/>
</dbReference>
<dbReference type="Proteomes" id="UP000054695">
    <property type="component" value="Unassembled WGS sequence"/>
</dbReference>
<dbReference type="InterPro" id="IPR000182">
    <property type="entry name" value="GNAT_dom"/>
</dbReference>